<dbReference type="SUPFAM" id="SSF161111">
    <property type="entry name" value="Cation efflux protein transmembrane domain-like"/>
    <property type="match status" value="1"/>
</dbReference>
<evidence type="ECO:0000313" key="10">
    <source>
        <dbReference type="Proteomes" id="UP000722125"/>
    </source>
</evidence>
<evidence type="ECO:0000256" key="1">
    <source>
        <dbReference type="ARBA" id="ARBA00004141"/>
    </source>
</evidence>
<dbReference type="EMBL" id="JAHBOH010000001">
    <property type="protein sequence ID" value="MBT0993295.1"/>
    <property type="molecule type" value="Genomic_DNA"/>
</dbReference>
<dbReference type="RefSeq" id="WP_214346570.1">
    <property type="nucleotide sequence ID" value="NZ_JAHBOH010000001.1"/>
</dbReference>
<evidence type="ECO:0000256" key="5">
    <source>
        <dbReference type="ARBA" id="ARBA00023136"/>
    </source>
</evidence>
<gene>
    <name evidence="9" type="ORF">KIN34_03205</name>
</gene>
<comment type="caution">
    <text evidence="9">The sequence shown here is derived from an EMBL/GenBank/DDBJ whole genome shotgun (WGS) entry which is preliminary data.</text>
</comment>
<name>A0ABS5TVX7_9CELL</name>
<feature type="transmembrane region" description="Helical" evidence="7">
    <location>
        <begin position="135"/>
        <end position="156"/>
    </location>
</feature>
<feature type="transmembrane region" description="Helical" evidence="7">
    <location>
        <begin position="186"/>
        <end position="205"/>
    </location>
</feature>
<accession>A0ABS5TVX7</accession>
<proteinExistence type="predicted"/>
<organism evidence="9 10">
    <name type="scientific">Cellulomonas fulva</name>
    <dbReference type="NCBI Taxonomy" id="2835530"/>
    <lineage>
        <taxon>Bacteria</taxon>
        <taxon>Bacillati</taxon>
        <taxon>Actinomycetota</taxon>
        <taxon>Actinomycetes</taxon>
        <taxon>Micrococcales</taxon>
        <taxon>Cellulomonadaceae</taxon>
        <taxon>Cellulomonas</taxon>
    </lineage>
</organism>
<feature type="transmembrane region" description="Helical" evidence="7">
    <location>
        <begin position="30"/>
        <end position="53"/>
    </location>
</feature>
<dbReference type="InterPro" id="IPR027469">
    <property type="entry name" value="Cation_efflux_TMD_sf"/>
</dbReference>
<keyword evidence="3 7" id="KW-0812">Transmembrane</keyword>
<dbReference type="Pfam" id="PF01545">
    <property type="entry name" value="Cation_efflux"/>
    <property type="match status" value="1"/>
</dbReference>
<feature type="transmembrane region" description="Helical" evidence="7">
    <location>
        <begin position="217"/>
        <end position="235"/>
    </location>
</feature>
<dbReference type="Proteomes" id="UP000722125">
    <property type="component" value="Unassembled WGS sequence"/>
</dbReference>
<dbReference type="PANTHER" id="PTHR13414">
    <property type="entry name" value="HUEL-CATION TRANSPORTER"/>
    <property type="match status" value="1"/>
</dbReference>
<keyword evidence="4 7" id="KW-1133">Transmembrane helix</keyword>
<feature type="domain" description="Cation efflux protein transmembrane" evidence="8">
    <location>
        <begin position="33"/>
        <end position="240"/>
    </location>
</feature>
<evidence type="ECO:0000256" key="2">
    <source>
        <dbReference type="ARBA" id="ARBA00022448"/>
    </source>
</evidence>
<dbReference type="InterPro" id="IPR002524">
    <property type="entry name" value="Cation_efflux"/>
</dbReference>
<feature type="compositionally biased region" description="Low complexity" evidence="6">
    <location>
        <begin position="1"/>
        <end position="17"/>
    </location>
</feature>
<evidence type="ECO:0000313" key="9">
    <source>
        <dbReference type="EMBL" id="MBT0993295.1"/>
    </source>
</evidence>
<dbReference type="Gene3D" id="1.20.1510.10">
    <property type="entry name" value="Cation efflux protein transmembrane domain"/>
    <property type="match status" value="1"/>
</dbReference>
<feature type="region of interest" description="Disordered" evidence="6">
    <location>
        <begin position="1"/>
        <end position="20"/>
    </location>
</feature>
<protein>
    <submittedName>
        <fullName evidence="9">Cation diffusion facilitator family transporter</fullName>
    </submittedName>
</protein>
<feature type="transmembrane region" description="Helical" evidence="7">
    <location>
        <begin position="99"/>
        <end position="123"/>
    </location>
</feature>
<dbReference type="PANTHER" id="PTHR13414:SF9">
    <property type="entry name" value="PROTON-COUPLED ZINC ANTIPORTER SLC30A9, MITOCHONDRIAL"/>
    <property type="match status" value="1"/>
</dbReference>
<reference evidence="9 10" key="1">
    <citation type="submission" date="2021-05" db="EMBL/GenBank/DDBJ databases">
        <title>Description of Cellulomonas sp. DKR-3 sp. nov.</title>
        <authorList>
            <person name="Dahal R.H."/>
            <person name="Chaudhary D.K."/>
        </authorList>
    </citation>
    <scope>NUCLEOTIDE SEQUENCE [LARGE SCALE GENOMIC DNA]</scope>
    <source>
        <strain evidence="9 10">DKR-3</strain>
    </source>
</reference>
<keyword evidence="10" id="KW-1185">Reference proteome</keyword>
<keyword evidence="2" id="KW-0813">Transport</keyword>
<evidence type="ECO:0000256" key="4">
    <source>
        <dbReference type="ARBA" id="ARBA00022989"/>
    </source>
</evidence>
<comment type="subcellular location">
    <subcellularLocation>
        <location evidence="1">Membrane</location>
        <topology evidence="1">Multi-pass membrane protein</topology>
    </subcellularLocation>
</comment>
<dbReference type="NCBIfam" id="TIGR01297">
    <property type="entry name" value="CDF"/>
    <property type="match status" value="1"/>
</dbReference>
<evidence type="ECO:0000256" key="3">
    <source>
        <dbReference type="ARBA" id="ARBA00022692"/>
    </source>
</evidence>
<keyword evidence="5 7" id="KW-0472">Membrane</keyword>
<evidence type="ECO:0000256" key="6">
    <source>
        <dbReference type="SAM" id="MobiDB-lite"/>
    </source>
</evidence>
<dbReference type="InterPro" id="IPR058533">
    <property type="entry name" value="Cation_efflux_TM"/>
</dbReference>
<sequence length="338" mass="35138">MTGSTPGPETGGPTAAPLDAAPEDAHAESALTVIIAFAANLLIAVAKTAAAVLTGAASMLAEAAHSWADTGNEVFLLIAQRKAARPADRTHPLGYGREVYVWSLFAAIGLFAVGAGVSITHGISELQHPEPATDFGIAYAVLAVSFVLEGVSFLQANRQARADARRREMDLLPHILRTSDPTVRAVFFEDAAALVGILIAGSGIAAHQVTGSAVPDAIGSILVGVLLGVVAVVLIQRNRRFLVGEVADDRVWDAALSTLLSQPEVSRVTELRLELVGARRIFLSGAVDLEGEPRETAAAHELAALERRLRDTPGIVGALLSLSEPDEPALAPRSGGAV</sequence>
<evidence type="ECO:0000256" key="7">
    <source>
        <dbReference type="SAM" id="Phobius"/>
    </source>
</evidence>
<evidence type="ECO:0000259" key="8">
    <source>
        <dbReference type="Pfam" id="PF01545"/>
    </source>
</evidence>
<dbReference type="InterPro" id="IPR040177">
    <property type="entry name" value="SLC30A9"/>
</dbReference>